<dbReference type="EMBL" id="JQAN02000009">
    <property type="protein sequence ID" value="PPD58246.1"/>
    <property type="molecule type" value="Genomic_DNA"/>
</dbReference>
<feature type="compositionally biased region" description="Basic and acidic residues" evidence="1">
    <location>
        <begin position="62"/>
        <end position="77"/>
    </location>
</feature>
<evidence type="ECO:0000256" key="1">
    <source>
        <dbReference type="SAM" id="MobiDB-lite"/>
    </source>
</evidence>
<protein>
    <recommendedName>
        <fullName evidence="4">Histone H1</fullName>
    </recommendedName>
</protein>
<dbReference type="AlphaFoldDB" id="A0A2P5P7H8"/>
<gene>
    <name evidence="2" type="ORF">JP09_005500</name>
</gene>
<dbReference type="Proteomes" id="UP000235653">
    <property type="component" value="Unassembled WGS sequence"/>
</dbReference>
<evidence type="ECO:0008006" key="4">
    <source>
        <dbReference type="Google" id="ProtNLM"/>
    </source>
</evidence>
<organism evidence="2 3">
    <name type="scientific">Dehalogenimonas etheniformans</name>
    <dbReference type="NCBI Taxonomy" id="1536648"/>
    <lineage>
        <taxon>Bacteria</taxon>
        <taxon>Bacillati</taxon>
        <taxon>Chloroflexota</taxon>
        <taxon>Dehalococcoidia</taxon>
        <taxon>Dehalococcoidales</taxon>
        <taxon>Dehalococcoidaceae</taxon>
        <taxon>Dehalogenimonas</taxon>
    </lineage>
</organism>
<evidence type="ECO:0000313" key="3">
    <source>
        <dbReference type="Proteomes" id="UP000235653"/>
    </source>
</evidence>
<accession>A0A2P5P7H8</accession>
<feature type="region of interest" description="Disordered" evidence="1">
    <location>
        <begin position="22"/>
        <end position="91"/>
    </location>
</feature>
<proteinExistence type="predicted"/>
<keyword evidence="3" id="KW-1185">Reference proteome</keyword>
<evidence type="ECO:0000313" key="2">
    <source>
        <dbReference type="EMBL" id="PPD58246.1"/>
    </source>
</evidence>
<dbReference type="RefSeq" id="WP_102331254.1">
    <property type="nucleotide sequence ID" value="NZ_CP058566.2"/>
</dbReference>
<reference evidence="2 3" key="1">
    <citation type="journal article" date="2017" name="ISME J.">
        <title>Grape pomace compost harbors organohalide-respiring Dehalogenimonas species with novel reductive dehalogenase genes.</title>
        <authorList>
            <person name="Yang Y."/>
            <person name="Higgins S.A."/>
            <person name="Yan J."/>
            <person name="Simsir B."/>
            <person name="Chourey K."/>
            <person name="Iyer R."/>
            <person name="Hettich R.L."/>
            <person name="Baldwin B."/>
            <person name="Ogles D.M."/>
            <person name="Loffler F.E."/>
        </authorList>
    </citation>
    <scope>NUCLEOTIDE SEQUENCE [LARGE SCALE GENOMIC DNA]</scope>
    <source>
        <strain evidence="2 3">GP</strain>
    </source>
</reference>
<name>A0A2P5P7H8_9CHLR</name>
<comment type="caution">
    <text evidence="2">The sequence shown here is derived from an EMBL/GenBank/DDBJ whole genome shotgun (WGS) entry which is preliminary data.</text>
</comment>
<sequence length="91" mass="9859">MVKRSSKKKETDFAITAFRVVQQATEGEPEPAKEPEQALTPDGKNAAAVALGRLGGKKGGKARAEKLTPEQRKEIGRKAAQARWSQKETGK</sequence>